<feature type="compositionally biased region" description="Basic and acidic residues" evidence="10">
    <location>
        <begin position="179"/>
        <end position="188"/>
    </location>
</feature>
<dbReference type="FunFam" id="3.40.50.300:FF:000019">
    <property type="entry name" value="Translation initiation factor IF-2"/>
    <property type="match status" value="1"/>
</dbReference>
<dbReference type="InterPro" id="IPR036925">
    <property type="entry name" value="TIF_IF2_dom3_sf"/>
</dbReference>
<dbReference type="FunFam" id="2.40.30.10:FF:000008">
    <property type="entry name" value="Translation initiation factor IF-2"/>
    <property type="match status" value="1"/>
</dbReference>
<reference evidence="12" key="2">
    <citation type="journal article" date="2021" name="PeerJ">
        <title>Extensive microbial diversity within the chicken gut microbiome revealed by metagenomics and culture.</title>
        <authorList>
            <person name="Gilroy R."/>
            <person name="Ravi A."/>
            <person name="Getino M."/>
            <person name="Pursley I."/>
            <person name="Horton D.L."/>
            <person name="Alikhan N.F."/>
            <person name="Baker D."/>
            <person name="Gharbi K."/>
            <person name="Hall N."/>
            <person name="Watson M."/>
            <person name="Adriaenssens E.M."/>
            <person name="Foster-Nyarko E."/>
            <person name="Jarju S."/>
            <person name="Secka A."/>
            <person name="Antonio M."/>
            <person name="Oren A."/>
            <person name="Chaudhuri R.R."/>
            <person name="La Ragione R."/>
            <person name="Hildebrand F."/>
            <person name="Pallen M.J."/>
        </authorList>
    </citation>
    <scope>NUCLEOTIDE SEQUENCE</scope>
    <source>
        <strain evidence="12">CHK189-12415</strain>
    </source>
</reference>
<dbReference type="Pfam" id="PF22042">
    <property type="entry name" value="EF-G_D2"/>
    <property type="match status" value="1"/>
</dbReference>
<dbReference type="GO" id="GO:0003743">
    <property type="term" value="F:translation initiation factor activity"/>
    <property type="evidence" value="ECO:0007669"/>
    <property type="project" value="UniProtKB-UniRule"/>
</dbReference>
<evidence type="ECO:0000313" key="13">
    <source>
        <dbReference type="Proteomes" id="UP000824241"/>
    </source>
</evidence>
<dbReference type="Proteomes" id="UP000824241">
    <property type="component" value="Unassembled WGS sequence"/>
</dbReference>
<dbReference type="InterPro" id="IPR053905">
    <property type="entry name" value="EF-G-like_DII"/>
</dbReference>
<dbReference type="InterPro" id="IPR027417">
    <property type="entry name" value="P-loop_NTPase"/>
</dbReference>
<feature type="compositionally biased region" description="Basic and acidic residues" evidence="10">
    <location>
        <begin position="68"/>
        <end position="85"/>
    </location>
</feature>
<dbReference type="SUPFAM" id="SSF52540">
    <property type="entry name" value="P-loop containing nucleoside triphosphate hydrolases"/>
    <property type="match status" value="1"/>
</dbReference>
<dbReference type="NCBIfam" id="TIGR00487">
    <property type="entry name" value="IF-2"/>
    <property type="match status" value="1"/>
</dbReference>
<dbReference type="PANTHER" id="PTHR43381">
    <property type="entry name" value="TRANSLATION INITIATION FACTOR IF-2-RELATED"/>
    <property type="match status" value="1"/>
</dbReference>
<evidence type="ECO:0000256" key="8">
    <source>
        <dbReference type="HAMAP-Rule" id="MF_00100"/>
    </source>
</evidence>
<feature type="compositionally biased region" description="Low complexity" evidence="10">
    <location>
        <begin position="131"/>
        <end position="147"/>
    </location>
</feature>
<feature type="compositionally biased region" description="Pro residues" evidence="10">
    <location>
        <begin position="148"/>
        <end position="164"/>
    </location>
</feature>
<feature type="compositionally biased region" description="Basic residues" evidence="10">
    <location>
        <begin position="356"/>
        <end position="373"/>
    </location>
</feature>
<dbReference type="GO" id="GO:0003924">
    <property type="term" value="F:GTPase activity"/>
    <property type="evidence" value="ECO:0007669"/>
    <property type="project" value="UniProtKB-UniRule"/>
</dbReference>
<evidence type="ECO:0000256" key="6">
    <source>
        <dbReference type="ARBA" id="ARBA00023134"/>
    </source>
</evidence>
<dbReference type="AlphaFoldDB" id="A0A9D1DY81"/>
<feature type="region of interest" description="Disordered" evidence="10">
    <location>
        <begin position="104"/>
        <end position="379"/>
    </location>
</feature>
<dbReference type="EMBL" id="DVHA01000183">
    <property type="protein sequence ID" value="HIR61051.1"/>
    <property type="molecule type" value="Genomic_DNA"/>
</dbReference>
<dbReference type="Gene3D" id="3.40.50.300">
    <property type="entry name" value="P-loop containing nucleotide triphosphate hydrolases"/>
    <property type="match status" value="1"/>
</dbReference>
<dbReference type="SUPFAM" id="SSF52156">
    <property type="entry name" value="Initiation factor IF2/eIF5b, domain 3"/>
    <property type="match status" value="1"/>
</dbReference>
<dbReference type="InterPro" id="IPR000178">
    <property type="entry name" value="TF_IF2_bacterial-like"/>
</dbReference>
<dbReference type="CDD" id="cd03702">
    <property type="entry name" value="IF2_mtIF2_II"/>
    <property type="match status" value="1"/>
</dbReference>
<keyword evidence="6 8" id="KW-0342">GTP-binding</keyword>
<dbReference type="InterPro" id="IPR000795">
    <property type="entry name" value="T_Tr_GTP-bd_dom"/>
</dbReference>
<comment type="similarity">
    <text evidence="1 8 9">Belongs to the TRAFAC class translation factor GTPase superfamily. Classic translation factor GTPase family. IF-2 subfamily.</text>
</comment>
<evidence type="ECO:0000256" key="7">
    <source>
        <dbReference type="ARBA" id="ARBA00025162"/>
    </source>
</evidence>
<dbReference type="InterPro" id="IPR023115">
    <property type="entry name" value="TIF_IF2_dom3"/>
</dbReference>
<dbReference type="NCBIfam" id="TIGR00231">
    <property type="entry name" value="small_GTP"/>
    <property type="match status" value="1"/>
</dbReference>
<dbReference type="CDD" id="cd01887">
    <property type="entry name" value="IF2_eIF5B"/>
    <property type="match status" value="1"/>
</dbReference>
<dbReference type="InterPro" id="IPR009000">
    <property type="entry name" value="Transl_B-barrel_sf"/>
</dbReference>
<dbReference type="Gene3D" id="3.40.50.10050">
    <property type="entry name" value="Translation initiation factor IF- 2, domain 3"/>
    <property type="match status" value="1"/>
</dbReference>
<dbReference type="Gene3D" id="2.40.30.10">
    <property type="entry name" value="Translation factors"/>
    <property type="match status" value="2"/>
</dbReference>
<dbReference type="Pfam" id="PF11987">
    <property type="entry name" value="IF-2"/>
    <property type="match status" value="1"/>
</dbReference>
<evidence type="ECO:0000256" key="4">
    <source>
        <dbReference type="ARBA" id="ARBA00022741"/>
    </source>
</evidence>
<dbReference type="InterPro" id="IPR015760">
    <property type="entry name" value="TIF_IF2"/>
</dbReference>
<dbReference type="InterPro" id="IPR044145">
    <property type="entry name" value="IF2_II"/>
</dbReference>
<feature type="compositionally biased region" description="Basic and acidic residues" evidence="10">
    <location>
        <begin position="313"/>
        <end position="341"/>
    </location>
</feature>
<feature type="compositionally biased region" description="Low complexity" evidence="10">
    <location>
        <begin position="113"/>
        <end position="123"/>
    </location>
</feature>
<dbReference type="FunFam" id="2.40.30.10:FF:000007">
    <property type="entry name" value="Translation initiation factor IF-2"/>
    <property type="match status" value="1"/>
</dbReference>
<feature type="binding site" evidence="8">
    <location>
        <begin position="587"/>
        <end position="590"/>
    </location>
    <ligand>
        <name>GTP</name>
        <dbReference type="ChEBI" id="CHEBI:37565"/>
    </ligand>
</feature>
<dbReference type="CDD" id="cd03692">
    <property type="entry name" value="mtIF2_IVc"/>
    <property type="match status" value="1"/>
</dbReference>
<evidence type="ECO:0000256" key="5">
    <source>
        <dbReference type="ARBA" id="ARBA00022917"/>
    </source>
</evidence>
<evidence type="ECO:0000256" key="1">
    <source>
        <dbReference type="ARBA" id="ARBA00007733"/>
    </source>
</evidence>
<dbReference type="PANTHER" id="PTHR43381:SF5">
    <property type="entry name" value="TR-TYPE G DOMAIN-CONTAINING PROTEIN"/>
    <property type="match status" value="1"/>
</dbReference>
<feature type="compositionally biased region" description="Basic and acidic residues" evidence="10">
    <location>
        <begin position="196"/>
        <end position="206"/>
    </location>
</feature>
<gene>
    <name evidence="8 12" type="primary">infB</name>
    <name evidence="12" type="ORF">IAB37_05700</name>
</gene>
<keyword evidence="5 8" id="KW-0648">Protein biosynthesis</keyword>
<dbReference type="Pfam" id="PF00009">
    <property type="entry name" value="GTP_EFTU"/>
    <property type="match status" value="1"/>
</dbReference>
<name>A0A9D1DY81_9FIRM</name>
<feature type="region of interest" description="Disordered" evidence="10">
    <location>
        <begin position="68"/>
        <end position="92"/>
    </location>
</feature>
<sequence length="977" mass="106928">MTIKKVKLNDIAKDLNVPVKEVAELLANHYGMEPKKPTSALNEQEINVIFEHYTAQNQVSDFNAYFASRDEAPKAKPEKAEKPEKTSPAAKAKAVVAGAAKLVSEKVKGKSDAQPAAEAPAAPAEEKPAEAARLAPAPAEKPAEAIPPASPEPAPEPKAEPLPQPEAETKPENPAPEEQAEKAPEKPAEPAPEAPKPAEKPAEQPAEKPQPQKAEEKVVEKVADRSEKTENTRRPADQNSQQRRGHDRPAGRDNRDSRDNNRPGRDGSRDGRRDNRDNRGPRDGRDNRSQNQRPAPQQKKPAPVPQPAAPAEPVEKERTVRHVDTKTSDVNLDRYNEHYEDIAPQSAVRRSDSQQKKQKIKQKSQQQKKQKFGGKRETEAEKLQRLALERARKQQLKVLIPDEITVSELASRLKATVSEVIKKLMMMGVMAAQNELIDFDTAALVAMEMGAKVEKEVVVTIEEQLIHDEADKEEDLQPRCPVVVVMGHVDHGKTSILDKIRHTNVTAGEAGGITQAIGAYQVIVNGSPITFLDTPGHEAFTAMRARGAAVTDIAVLVVAADDGIMPQTVEAINHAKAANVQIIVAINKMDKPHADPDRVKQELTEYGLVPEEWGGDIICVPVSALTGQGIDDLLENILLVAEVQELKANPNRLAKGAVIEARLDKGRGPVATLLVQNGTLHTGDIIIAGTSVGRVRQMLDDKGRTVQEAGPSVPVEITGMAEVPAAGDIFNAVENERLARELVEQRRQEQKEEQWGAAKKVTLDTLFSQMAEGELKELDIVVKADVQGSAEAVKQSLEKLSNDEVKVKVIHAGVGAISKSDVMLANASNAIIIGFNVRPDPVAKADAEENEVEMRMYRIIYDAIDDVKDAMKGMLAPKIREVELGRAEVRQVYKISGVGTVAGSYVLSGKVSRDGQVRVVRDGIVIAEDQIDSLRRFKNDVKEVAENYECGITLQKFSDIKEGDIFEIFKMEEYRED</sequence>
<evidence type="ECO:0000256" key="3">
    <source>
        <dbReference type="ARBA" id="ARBA00022540"/>
    </source>
</evidence>
<comment type="subcellular location">
    <subcellularLocation>
        <location evidence="8">Cytoplasm</location>
    </subcellularLocation>
</comment>
<dbReference type="GO" id="GO:0005525">
    <property type="term" value="F:GTP binding"/>
    <property type="evidence" value="ECO:0007669"/>
    <property type="project" value="UniProtKB-KW"/>
</dbReference>
<comment type="caution">
    <text evidence="12">The sequence shown here is derived from an EMBL/GenBank/DDBJ whole genome shotgun (WGS) entry which is preliminary data.</text>
</comment>
<feature type="binding site" evidence="8">
    <location>
        <begin position="533"/>
        <end position="537"/>
    </location>
    <ligand>
        <name>GTP</name>
        <dbReference type="ChEBI" id="CHEBI:37565"/>
    </ligand>
</feature>
<feature type="region of interest" description="G-domain" evidence="8">
    <location>
        <begin position="481"/>
        <end position="629"/>
    </location>
</feature>
<evidence type="ECO:0000259" key="11">
    <source>
        <dbReference type="PROSITE" id="PS51722"/>
    </source>
</evidence>
<dbReference type="InterPro" id="IPR006847">
    <property type="entry name" value="IF2_N"/>
</dbReference>
<feature type="domain" description="Tr-type G" evidence="11">
    <location>
        <begin position="478"/>
        <end position="647"/>
    </location>
</feature>
<dbReference type="SUPFAM" id="SSF50447">
    <property type="entry name" value="Translation proteins"/>
    <property type="match status" value="2"/>
</dbReference>
<keyword evidence="8" id="KW-0963">Cytoplasm</keyword>
<dbReference type="FunFam" id="3.40.50.10050:FF:000001">
    <property type="entry name" value="Translation initiation factor IF-2"/>
    <property type="match status" value="1"/>
</dbReference>
<evidence type="ECO:0000313" key="12">
    <source>
        <dbReference type="EMBL" id="HIR61051.1"/>
    </source>
</evidence>
<protein>
    <recommendedName>
        <fullName evidence="2 8">Translation initiation factor IF-2</fullName>
    </recommendedName>
</protein>
<dbReference type="GO" id="GO:0005829">
    <property type="term" value="C:cytosol"/>
    <property type="evidence" value="ECO:0007669"/>
    <property type="project" value="TreeGrafter"/>
</dbReference>
<feature type="compositionally biased region" description="Basic and acidic residues" evidence="10">
    <location>
        <begin position="213"/>
        <end position="236"/>
    </location>
</feature>
<organism evidence="12 13">
    <name type="scientific">Candidatus Faecivivens stercoravium</name>
    <dbReference type="NCBI Taxonomy" id="2840803"/>
    <lineage>
        <taxon>Bacteria</taxon>
        <taxon>Bacillati</taxon>
        <taxon>Bacillota</taxon>
        <taxon>Clostridia</taxon>
        <taxon>Eubacteriales</taxon>
        <taxon>Oscillospiraceae</taxon>
        <taxon>Oscillospiraceae incertae sedis</taxon>
        <taxon>Candidatus Faecivivens</taxon>
    </lineage>
</organism>
<dbReference type="HAMAP" id="MF_00100_B">
    <property type="entry name" value="IF_2_B"/>
    <property type="match status" value="1"/>
</dbReference>
<dbReference type="Pfam" id="PF04760">
    <property type="entry name" value="IF2_N"/>
    <property type="match status" value="2"/>
</dbReference>
<feature type="binding site" evidence="8">
    <location>
        <begin position="487"/>
        <end position="494"/>
    </location>
    <ligand>
        <name>GTP</name>
        <dbReference type="ChEBI" id="CHEBI:37565"/>
    </ligand>
</feature>
<comment type="function">
    <text evidence="7 8 9">One of the essential components for the initiation of protein synthesis. Protects formylmethionyl-tRNA from spontaneous hydrolysis and promotes its binding to the 30S ribosomal subunits. Also involved in the hydrolysis of GTP during the formation of the 70S ribosomal complex.</text>
</comment>
<keyword evidence="3 8" id="KW-0396">Initiation factor</keyword>
<evidence type="ECO:0000256" key="9">
    <source>
        <dbReference type="RuleBase" id="RU000644"/>
    </source>
</evidence>
<evidence type="ECO:0000256" key="10">
    <source>
        <dbReference type="SAM" id="MobiDB-lite"/>
    </source>
</evidence>
<feature type="compositionally biased region" description="Basic and acidic residues" evidence="10">
    <location>
        <begin position="247"/>
        <end position="288"/>
    </location>
</feature>
<dbReference type="InterPro" id="IPR005225">
    <property type="entry name" value="Small_GTP-bd"/>
</dbReference>
<keyword evidence="4 8" id="KW-0547">Nucleotide-binding</keyword>
<proteinExistence type="inferred from homology"/>
<evidence type="ECO:0000256" key="2">
    <source>
        <dbReference type="ARBA" id="ARBA00020675"/>
    </source>
</evidence>
<dbReference type="PROSITE" id="PS51722">
    <property type="entry name" value="G_TR_2"/>
    <property type="match status" value="1"/>
</dbReference>
<reference evidence="12" key="1">
    <citation type="submission" date="2020-10" db="EMBL/GenBank/DDBJ databases">
        <authorList>
            <person name="Gilroy R."/>
        </authorList>
    </citation>
    <scope>NUCLEOTIDE SEQUENCE</scope>
    <source>
        <strain evidence="12">CHK189-12415</strain>
    </source>
</reference>
<accession>A0A9D1DY81</accession>